<protein>
    <recommendedName>
        <fullName evidence="2">Fungal lipase-type domain-containing protein</fullName>
    </recommendedName>
</protein>
<dbReference type="GeneID" id="22573130"/>
<dbReference type="SUPFAM" id="SSF53474">
    <property type="entry name" value="alpha/beta-Hydrolases"/>
    <property type="match status" value="1"/>
</dbReference>
<evidence type="ECO:0000259" key="2">
    <source>
        <dbReference type="Pfam" id="PF01764"/>
    </source>
</evidence>
<feature type="region of interest" description="Disordered" evidence="1">
    <location>
        <begin position="1"/>
        <end position="28"/>
    </location>
</feature>
<dbReference type="InterPro" id="IPR002921">
    <property type="entry name" value="Fungal_lipase-type"/>
</dbReference>
<proteinExistence type="predicted"/>
<dbReference type="OrthoDB" id="426718at2759"/>
<dbReference type="eggNOG" id="ENOG502SBGF">
    <property type="taxonomic scope" value="Eukaryota"/>
</dbReference>
<dbReference type="InterPro" id="IPR029058">
    <property type="entry name" value="AB_hydrolase_fold"/>
</dbReference>
<dbReference type="VEuPathDB" id="TriTrypDB:LPAL13_290029700"/>
<dbReference type="EMBL" id="CP009382">
    <property type="protein sequence ID" value="AIN96450.1"/>
    <property type="molecule type" value="Genomic_DNA"/>
</dbReference>
<evidence type="ECO:0000313" key="4">
    <source>
        <dbReference type="Proteomes" id="UP000063063"/>
    </source>
</evidence>
<reference evidence="3 4" key="1">
    <citation type="journal article" date="2015" name="Sci. Rep.">
        <title>The genome of Leishmania panamensis: insights into genomics of the L. (Viannia) subgenus.</title>
        <authorList>
            <person name="Llanes A."/>
            <person name="Restrepo C.M."/>
            <person name="Vecchio G.D."/>
            <person name="Anguizola F.J."/>
            <person name="Lleonart R."/>
        </authorList>
    </citation>
    <scope>NUCLEOTIDE SEQUENCE [LARGE SCALE GENOMIC DNA]</scope>
    <source>
        <strain evidence="3 4">MHOM/PA/94/PSC-1</strain>
    </source>
</reference>
<gene>
    <name evidence="3" type="ORF">LPMP_130200</name>
</gene>
<dbReference type="GO" id="GO:0006629">
    <property type="term" value="P:lipid metabolic process"/>
    <property type="evidence" value="ECO:0007669"/>
    <property type="project" value="InterPro"/>
</dbReference>
<dbReference type="Pfam" id="PF01764">
    <property type="entry name" value="Lipase_3"/>
    <property type="match status" value="1"/>
</dbReference>
<dbReference type="PANTHER" id="PTHR47413:SF2">
    <property type="entry name" value="LIPASE-LIKE PAD4"/>
    <property type="match status" value="1"/>
</dbReference>
<dbReference type="RefSeq" id="XP_010697103.1">
    <property type="nucleotide sequence ID" value="XM_010698801.1"/>
</dbReference>
<feature type="domain" description="Fungal lipase-type" evidence="2">
    <location>
        <begin position="454"/>
        <end position="551"/>
    </location>
</feature>
<dbReference type="PANTHER" id="PTHR47413">
    <property type="entry name" value="LIPASE-LIKE PAD4"/>
    <property type="match status" value="1"/>
</dbReference>
<organism evidence="3 4">
    <name type="scientific">Leishmania panamensis</name>
    <dbReference type="NCBI Taxonomy" id="5679"/>
    <lineage>
        <taxon>Eukaryota</taxon>
        <taxon>Discoba</taxon>
        <taxon>Euglenozoa</taxon>
        <taxon>Kinetoplastea</taxon>
        <taxon>Metakinetoplastina</taxon>
        <taxon>Trypanosomatida</taxon>
        <taxon>Trypanosomatidae</taxon>
        <taxon>Leishmaniinae</taxon>
        <taxon>Leishmania</taxon>
        <taxon>Leishmania guyanensis species complex</taxon>
    </lineage>
</organism>
<dbReference type="Proteomes" id="UP000063063">
    <property type="component" value="Chromosome 13"/>
</dbReference>
<accession>A0A088RKU2</accession>
<dbReference type="Gene3D" id="3.40.50.1820">
    <property type="entry name" value="alpha/beta hydrolase"/>
    <property type="match status" value="1"/>
</dbReference>
<dbReference type="AlphaFoldDB" id="A0A088RKU2"/>
<name>A0A088RKU2_LEIPA</name>
<keyword evidence="4" id="KW-1185">Reference proteome</keyword>
<evidence type="ECO:0000313" key="3">
    <source>
        <dbReference type="EMBL" id="AIN96450.1"/>
    </source>
</evidence>
<evidence type="ECO:0000256" key="1">
    <source>
        <dbReference type="SAM" id="MobiDB-lite"/>
    </source>
</evidence>
<dbReference type="VEuPathDB" id="TriTrypDB:LPMP_130200"/>
<feature type="region of interest" description="Disordered" evidence="1">
    <location>
        <begin position="623"/>
        <end position="653"/>
    </location>
</feature>
<feature type="compositionally biased region" description="Low complexity" evidence="1">
    <location>
        <begin position="9"/>
        <end position="24"/>
    </location>
</feature>
<sequence length="776" mass="83995">MKKLFGSRNSANTSSPTPRTTAAAVDSNKRDELYEAAVGDGKGGVLNKDGDMSGSTMTDAASIYTGGRQGLDPAKRHGSCYIGGTNGRCGTCGLSKIACNCQTCHCCGRFLMSPSSRRHCRQCWRATCADCSTSVRTNDFMGGRVTLTCNFCAVPKALCFVTQMRYSSYDAVGAVDLTMGNGAVRNDDVGAKPPQANMRAAMEPCTFRWGVYALGCAIESPRRCINPSCPAPLSYAEVCVRCKMPTVVMTFHDQRHIVMQNTSVEGKRPDANDSSVRMVEAVEDAVRSAYDNMATSRTSADEEEIFASALPSGMETQLFSSALSGPAVRKVLLSLVACYIAGESSGTPCVSLALTDLPLYGRLLRPTNVTELFTVFDGPGRTRFISFSSGTTRRPALHQVLGTRMVPRELWSNATMKKENVVGKVVGGKEAARKGGLNTNVATWTMRAGLLAYMAEDNIMDRVQSLALRIVKSSSEVVICGHGVGGAAAAWLTTCLLLENTPETRDRLMCVTFGAPLIASQSLSEVLVKNDLAKNFHHFVYGSDMVPRLCYVDSLLLSGNTAGCTLSVGLEEEAASGRRVQECTAAWVALHEEPHNPADIAQAMAEIGDDNLSLTNFSSSAQQAPIEGPIDAAPPDKKELSKQPTQPADTAARTAATAMGDLFLQSREPFGNTSVRTVHKGDEDAQGAVVAGHFNVRDADFKYFSSQQHRDRQVMDPFGFYHFLWHPRKKYMCTDDPKTIIAMLSDRTELRIQLSDHLLSSYNKGMLEYMYSACPE</sequence>
<dbReference type="CDD" id="cd00065">
    <property type="entry name" value="FYVE_like_SF"/>
    <property type="match status" value="1"/>
</dbReference>
<dbReference type="KEGG" id="lpan:LPMP_130200"/>